<dbReference type="PROSITE" id="PS50114">
    <property type="entry name" value="GATA_ZN_FINGER_2"/>
    <property type="match status" value="1"/>
</dbReference>
<keyword evidence="2 6" id="KW-0863">Zinc-finger</keyword>
<evidence type="ECO:0000259" key="8">
    <source>
        <dbReference type="PROSITE" id="PS50114"/>
    </source>
</evidence>
<reference evidence="9 10" key="1">
    <citation type="journal article" date="2012" name="Science">
        <title>The Paleozoic origin of enzymatic lignin decomposition reconstructed from 31 fungal genomes.</title>
        <authorList>
            <person name="Floudas D."/>
            <person name="Binder M."/>
            <person name="Riley R."/>
            <person name="Barry K."/>
            <person name="Blanchette R.A."/>
            <person name="Henrissat B."/>
            <person name="Martinez A.T."/>
            <person name="Otillar R."/>
            <person name="Spatafora J.W."/>
            <person name="Yadav J.S."/>
            <person name="Aerts A."/>
            <person name="Benoit I."/>
            <person name="Boyd A."/>
            <person name="Carlson A."/>
            <person name="Copeland A."/>
            <person name="Coutinho P.M."/>
            <person name="de Vries R.P."/>
            <person name="Ferreira P."/>
            <person name="Findley K."/>
            <person name="Foster B."/>
            <person name="Gaskell J."/>
            <person name="Glotzer D."/>
            <person name="Gorecki P."/>
            <person name="Heitman J."/>
            <person name="Hesse C."/>
            <person name="Hori C."/>
            <person name="Igarashi K."/>
            <person name="Jurgens J.A."/>
            <person name="Kallen N."/>
            <person name="Kersten P."/>
            <person name="Kohler A."/>
            <person name="Kuees U."/>
            <person name="Kumar T.K.A."/>
            <person name="Kuo A."/>
            <person name="LaButti K."/>
            <person name="Larrondo L.F."/>
            <person name="Lindquist E."/>
            <person name="Ling A."/>
            <person name="Lombard V."/>
            <person name="Lucas S."/>
            <person name="Lundell T."/>
            <person name="Martin R."/>
            <person name="McLaughlin D.J."/>
            <person name="Morgenstern I."/>
            <person name="Morin E."/>
            <person name="Murat C."/>
            <person name="Nagy L.G."/>
            <person name="Nolan M."/>
            <person name="Ohm R.A."/>
            <person name="Patyshakuliyeva A."/>
            <person name="Rokas A."/>
            <person name="Ruiz-Duenas F.J."/>
            <person name="Sabat G."/>
            <person name="Salamov A."/>
            <person name="Samejima M."/>
            <person name="Schmutz J."/>
            <person name="Slot J.C."/>
            <person name="St John F."/>
            <person name="Stenlid J."/>
            <person name="Sun H."/>
            <person name="Sun S."/>
            <person name="Syed K."/>
            <person name="Tsang A."/>
            <person name="Wiebenga A."/>
            <person name="Young D."/>
            <person name="Pisabarro A."/>
            <person name="Eastwood D.C."/>
            <person name="Martin F."/>
            <person name="Cullen D."/>
            <person name="Grigoriev I.V."/>
            <person name="Hibbett D.S."/>
        </authorList>
    </citation>
    <scope>NUCLEOTIDE SEQUENCE [LARGE SCALE GENOMIC DNA]</scope>
    <source>
        <strain evidence="9 10">MD-104</strain>
    </source>
</reference>
<keyword evidence="4" id="KW-0805">Transcription regulation</keyword>
<evidence type="ECO:0000256" key="5">
    <source>
        <dbReference type="ARBA" id="ARBA00023163"/>
    </source>
</evidence>
<dbReference type="Pfam" id="PF00320">
    <property type="entry name" value="GATA"/>
    <property type="match status" value="1"/>
</dbReference>
<evidence type="ECO:0000256" key="3">
    <source>
        <dbReference type="ARBA" id="ARBA00022833"/>
    </source>
</evidence>
<dbReference type="EMBL" id="KB468157">
    <property type="protein sequence ID" value="PCH44445.1"/>
    <property type="molecule type" value="Genomic_DNA"/>
</dbReference>
<feature type="compositionally biased region" description="Basic and acidic residues" evidence="7">
    <location>
        <begin position="356"/>
        <end position="369"/>
    </location>
</feature>
<feature type="region of interest" description="Disordered" evidence="7">
    <location>
        <begin position="310"/>
        <end position="369"/>
    </location>
</feature>
<feature type="compositionally biased region" description="Pro residues" evidence="7">
    <location>
        <begin position="51"/>
        <end position="86"/>
    </location>
</feature>
<dbReference type="GO" id="GO:0043565">
    <property type="term" value="F:sequence-specific DNA binding"/>
    <property type="evidence" value="ECO:0007669"/>
    <property type="project" value="InterPro"/>
</dbReference>
<dbReference type="STRING" id="742152.A0A2H3JSJ0"/>
<dbReference type="GO" id="GO:0006355">
    <property type="term" value="P:regulation of DNA-templated transcription"/>
    <property type="evidence" value="ECO:0007669"/>
    <property type="project" value="InterPro"/>
</dbReference>
<dbReference type="CDD" id="cd00202">
    <property type="entry name" value="ZnF_GATA"/>
    <property type="match status" value="1"/>
</dbReference>
<dbReference type="GO" id="GO:0008270">
    <property type="term" value="F:zinc ion binding"/>
    <property type="evidence" value="ECO:0007669"/>
    <property type="project" value="UniProtKB-KW"/>
</dbReference>
<dbReference type="SMART" id="SM00401">
    <property type="entry name" value="ZnF_GATA"/>
    <property type="match status" value="1"/>
</dbReference>
<keyword evidence="5" id="KW-0804">Transcription</keyword>
<name>A0A2H3JSJ0_WOLCO</name>
<keyword evidence="1" id="KW-0479">Metal-binding</keyword>
<feature type="compositionally biased region" description="Basic and acidic residues" evidence="7">
    <location>
        <begin position="137"/>
        <end position="148"/>
    </location>
</feature>
<feature type="region of interest" description="Disordered" evidence="7">
    <location>
        <begin position="236"/>
        <end position="275"/>
    </location>
</feature>
<dbReference type="InterPro" id="IPR013088">
    <property type="entry name" value="Znf_NHR/GATA"/>
</dbReference>
<feature type="compositionally biased region" description="Pro residues" evidence="7">
    <location>
        <begin position="164"/>
        <end position="175"/>
    </location>
</feature>
<evidence type="ECO:0000313" key="10">
    <source>
        <dbReference type="Proteomes" id="UP000218811"/>
    </source>
</evidence>
<evidence type="ECO:0000256" key="1">
    <source>
        <dbReference type="ARBA" id="ARBA00022723"/>
    </source>
</evidence>
<organism evidence="9 10">
    <name type="scientific">Wolfiporia cocos (strain MD-104)</name>
    <name type="common">Brown rot fungus</name>
    <dbReference type="NCBI Taxonomy" id="742152"/>
    <lineage>
        <taxon>Eukaryota</taxon>
        <taxon>Fungi</taxon>
        <taxon>Dikarya</taxon>
        <taxon>Basidiomycota</taxon>
        <taxon>Agaricomycotina</taxon>
        <taxon>Agaricomycetes</taxon>
        <taxon>Polyporales</taxon>
        <taxon>Phaeolaceae</taxon>
        <taxon>Wolfiporia</taxon>
    </lineage>
</organism>
<accession>A0A2H3JSJ0</accession>
<dbReference type="AlphaFoldDB" id="A0A2H3JSJ0"/>
<dbReference type="Proteomes" id="UP000218811">
    <property type="component" value="Unassembled WGS sequence"/>
</dbReference>
<dbReference type="OMA" id="RNSANQP"/>
<dbReference type="InterPro" id="IPR000679">
    <property type="entry name" value="Znf_GATA"/>
</dbReference>
<feature type="domain" description="GATA-type" evidence="8">
    <location>
        <begin position="267"/>
        <end position="302"/>
    </location>
</feature>
<keyword evidence="10" id="KW-1185">Reference proteome</keyword>
<dbReference type="SUPFAM" id="SSF57716">
    <property type="entry name" value="Glucocorticoid receptor-like (DNA-binding domain)"/>
    <property type="match status" value="1"/>
</dbReference>
<evidence type="ECO:0000256" key="6">
    <source>
        <dbReference type="PROSITE-ProRule" id="PRU00094"/>
    </source>
</evidence>
<feature type="region of interest" description="Disordered" evidence="7">
    <location>
        <begin position="1"/>
        <end position="181"/>
    </location>
</feature>
<evidence type="ECO:0000256" key="7">
    <source>
        <dbReference type="SAM" id="MobiDB-lite"/>
    </source>
</evidence>
<gene>
    <name evidence="9" type="ORF">WOLCODRAFT_90848</name>
</gene>
<evidence type="ECO:0000256" key="4">
    <source>
        <dbReference type="ARBA" id="ARBA00023015"/>
    </source>
</evidence>
<feature type="compositionally biased region" description="Pro residues" evidence="7">
    <location>
        <begin position="98"/>
        <end position="108"/>
    </location>
</feature>
<proteinExistence type="predicted"/>
<evidence type="ECO:0000313" key="9">
    <source>
        <dbReference type="EMBL" id="PCH44445.1"/>
    </source>
</evidence>
<keyword evidence="3" id="KW-0862">Zinc</keyword>
<dbReference type="PANTHER" id="PTHR47172:SF24">
    <property type="entry name" value="GATA ZINC FINGER DOMAIN-CONTAINING PROTEIN 14-RELATED"/>
    <property type="match status" value="1"/>
</dbReference>
<evidence type="ECO:0000256" key="2">
    <source>
        <dbReference type="ARBA" id="ARBA00022771"/>
    </source>
</evidence>
<sequence length="369" mass="39730">MASDGRYAYQHPQEVNPPYGYPPYSAPPYEHQFAPNMPRPARSTSSQAHSPHPPPPAPYSAPPSSYPPPPAQYPPPGYPVPAPAPGSWPADGWAQYPPTYPPPPPPHGQEPHYAQNGARADGPPPEHRAYPPGPSRPDPHRADERPRADGAAAPPTRKTRDSEPPPPPPKSPRSPVPALDYKKLAEQYGFLAETAASMTHNPLPSRTLLSPETLERLFQAATFGVQLLESASKRAVHADVKQQPSERTPEEVEPAPAQQRQPENPPGAEGQTCLGCNATSTPEWRRGPMGPRTLCNACGLVYAKLIKKRNRDPARARGAYPAFRQDGQAAHALHNDSAPASSGEGGSDDEDSYGSQDRRSDGGFHGGRD</sequence>
<dbReference type="Gene3D" id="3.30.50.10">
    <property type="entry name" value="Erythroid Transcription Factor GATA-1, subunit A"/>
    <property type="match status" value="1"/>
</dbReference>
<dbReference type="PANTHER" id="PTHR47172">
    <property type="entry name" value="OS01G0976800 PROTEIN"/>
    <property type="match status" value="1"/>
</dbReference>
<dbReference type="OrthoDB" id="2162994at2759"/>
<protein>
    <recommendedName>
        <fullName evidence="8">GATA-type domain-containing protein</fullName>
    </recommendedName>
</protein>